<organism evidence="2 3">
    <name type="scientific">Methylocystis rosea</name>
    <dbReference type="NCBI Taxonomy" id="173366"/>
    <lineage>
        <taxon>Bacteria</taxon>
        <taxon>Pseudomonadati</taxon>
        <taxon>Pseudomonadota</taxon>
        <taxon>Alphaproteobacteria</taxon>
        <taxon>Hyphomicrobiales</taxon>
        <taxon>Methylocystaceae</taxon>
        <taxon>Methylocystis</taxon>
    </lineage>
</organism>
<proteinExistence type="predicted"/>
<keyword evidence="3" id="KW-1185">Reference proteome</keyword>
<protein>
    <recommendedName>
        <fullName evidence="4">Sulfur globule protein</fullName>
    </recommendedName>
</protein>
<feature type="signal peptide" evidence="1">
    <location>
        <begin position="1"/>
        <end position="23"/>
    </location>
</feature>
<gene>
    <name evidence="2" type="ORF">F7D13_17205</name>
</gene>
<evidence type="ECO:0000256" key="1">
    <source>
        <dbReference type="SAM" id="SignalP"/>
    </source>
</evidence>
<geneLocation type="plasmid" evidence="2 3">
    <name>unnamed1</name>
</geneLocation>
<reference evidence="2 3" key="1">
    <citation type="journal article" date="2021" name="AMB Express">
        <title>Isolation and characterisation of Methylocystis spp. for poly-3-hydroxybutyrate production using waste methane feedstocks.</title>
        <authorList>
            <person name="Rumah B.L."/>
            <person name="Stead C.E."/>
            <person name="Claxton Stevens B.H."/>
            <person name="Minton N.P."/>
            <person name="Grosse-Honebrink A."/>
            <person name="Zhang Y."/>
        </authorList>
    </citation>
    <scope>NUCLEOTIDE SEQUENCE [LARGE SCALE GENOMIC DNA]</scope>
    <source>
        <strain evidence="2 3">BRCS1</strain>
    </source>
</reference>
<feature type="chain" id="PRO_5045972846" description="Sulfur globule protein" evidence="1">
    <location>
        <begin position="24"/>
        <end position="77"/>
    </location>
</feature>
<keyword evidence="2" id="KW-0614">Plasmid</keyword>
<evidence type="ECO:0000313" key="2">
    <source>
        <dbReference type="EMBL" id="QGM95831.1"/>
    </source>
</evidence>
<dbReference type="EMBL" id="CP044329">
    <property type="protein sequence ID" value="QGM95831.1"/>
    <property type="molecule type" value="Genomic_DNA"/>
</dbReference>
<sequence length="77" mass="8378">MRKMLTSGAVLAAAMFWASLAQAGAWSDGRYLPDYGGHGRHGHRDWSGGSGYYGGGGGHVHGPCWVWDQGQWVWVCR</sequence>
<evidence type="ECO:0008006" key="4">
    <source>
        <dbReference type="Google" id="ProtNLM"/>
    </source>
</evidence>
<name>A0ABX6EM23_9HYPH</name>
<evidence type="ECO:0000313" key="3">
    <source>
        <dbReference type="Proteomes" id="UP000424673"/>
    </source>
</evidence>
<accession>A0ABX6EM23</accession>
<dbReference type="Proteomes" id="UP000424673">
    <property type="component" value="Plasmid unnamed1"/>
</dbReference>
<keyword evidence="1" id="KW-0732">Signal</keyword>